<evidence type="ECO:0000256" key="3">
    <source>
        <dbReference type="ARBA" id="ARBA00022833"/>
    </source>
</evidence>
<reference evidence="6 7" key="1">
    <citation type="journal article" date="2011" name="Genome Res.">
        <title>Phylogeny-wide analysis of social amoeba genomes highlights ancient origins for complex intercellular communication.</title>
        <authorList>
            <person name="Heidel A.J."/>
            <person name="Lawal H.M."/>
            <person name="Felder M."/>
            <person name="Schilde C."/>
            <person name="Helps N.R."/>
            <person name="Tunggal B."/>
            <person name="Rivero F."/>
            <person name="John U."/>
            <person name="Schleicher M."/>
            <person name="Eichinger L."/>
            <person name="Platzer M."/>
            <person name="Noegel A.A."/>
            <person name="Schaap P."/>
            <person name="Gloeckner G."/>
        </authorList>
    </citation>
    <scope>NUCLEOTIDE SEQUENCE [LARGE SCALE GENOMIC DNA]</scope>
    <source>
        <strain evidence="7">ATCC 26659 / Pp 5 / PN500</strain>
    </source>
</reference>
<dbReference type="Proteomes" id="UP000001396">
    <property type="component" value="Unassembled WGS sequence"/>
</dbReference>
<dbReference type="SUPFAM" id="SSF144232">
    <property type="entry name" value="HIT/MYND zinc finger-like"/>
    <property type="match status" value="1"/>
</dbReference>
<dbReference type="OMA" id="KETHIHN"/>
<keyword evidence="2 4" id="KW-0863">Zinc-finger</keyword>
<feature type="domain" description="MYND-type" evidence="5">
    <location>
        <begin position="68"/>
        <end position="106"/>
    </location>
</feature>
<evidence type="ECO:0000256" key="2">
    <source>
        <dbReference type="ARBA" id="ARBA00022771"/>
    </source>
</evidence>
<proteinExistence type="predicted"/>
<evidence type="ECO:0000313" key="7">
    <source>
        <dbReference type="Proteomes" id="UP000001396"/>
    </source>
</evidence>
<comment type="caution">
    <text evidence="6">The sequence shown here is derived from an EMBL/GenBank/DDBJ whole genome shotgun (WGS) entry which is preliminary data.</text>
</comment>
<dbReference type="FunCoup" id="D3BG74">
    <property type="interactions" value="805"/>
</dbReference>
<dbReference type="Pfam" id="PF01753">
    <property type="entry name" value="zf-MYND"/>
    <property type="match status" value="1"/>
</dbReference>
<dbReference type="AlphaFoldDB" id="D3BG74"/>
<dbReference type="RefSeq" id="XP_020431787.1">
    <property type="nucleotide sequence ID" value="XM_020578360.1"/>
</dbReference>
<dbReference type="Gene3D" id="6.10.140.2220">
    <property type="match status" value="1"/>
</dbReference>
<evidence type="ECO:0000256" key="4">
    <source>
        <dbReference type="PROSITE-ProRule" id="PRU00134"/>
    </source>
</evidence>
<name>D3BG74_HETP5</name>
<accession>D3BG74</accession>
<dbReference type="PROSITE" id="PS01360">
    <property type="entry name" value="ZF_MYND_1"/>
    <property type="match status" value="1"/>
</dbReference>
<evidence type="ECO:0000313" key="6">
    <source>
        <dbReference type="EMBL" id="EFA79666.1"/>
    </source>
</evidence>
<gene>
    <name evidence="6" type="ORF">PPL_07525</name>
</gene>
<keyword evidence="1" id="KW-0479">Metal-binding</keyword>
<keyword evidence="3" id="KW-0862">Zinc</keyword>
<dbReference type="InterPro" id="IPR002893">
    <property type="entry name" value="Znf_MYND"/>
</dbReference>
<keyword evidence="7" id="KW-1185">Reference proteome</keyword>
<protein>
    <recommendedName>
        <fullName evidence="5">MYND-type domain-containing protein</fullName>
    </recommendedName>
</protein>
<organism evidence="6 7">
    <name type="scientific">Heterostelium pallidum (strain ATCC 26659 / Pp 5 / PN500)</name>
    <name type="common">Cellular slime mold</name>
    <name type="synonym">Polysphondylium pallidum</name>
    <dbReference type="NCBI Taxonomy" id="670386"/>
    <lineage>
        <taxon>Eukaryota</taxon>
        <taxon>Amoebozoa</taxon>
        <taxon>Evosea</taxon>
        <taxon>Eumycetozoa</taxon>
        <taxon>Dictyostelia</taxon>
        <taxon>Acytosteliales</taxon>
        <taxon>Acytosteliaceae</taxon>
        <taxon>Heterostelium</taxon>
    </lineage>
</organism>
<sequence length="120" mass="13700">MPPILDQQPSHSMTPKEYISSIESSGMPKIGYIMDKHRASTVDYVIENDPPKLVSKPRSKSLPKNNPCQNCKRHCSNETPCDRCGKGTYCSNECQYAHWSFHKKNCRDLGMVIKLKRKSL</sequence>
<dbReference type="GO" id="GO:0008270">
    <property type="term" value="F:zinc ion binding"/>
    <property type="evidence" value="ECO:0007669"/>
    <property type="project" value="UniProtKB-KW"/>
</dbReference>
<dbReference type="InParanoid" id="D3BG74"/>
<dbReference type="GeneID" id="31363006"/>
<evidence type="ECO:0000256" key="1">
    <source>
        <dbReference type="ARBA" id="ARBA00022723"/>
    </source>
</evidence>
<dbReference type="EMBL" id="ADBJ01000033">
    <property type="protein sequence ID" value="EFA79666.1"/>
    <property type="molecule type" value="Genomic_DNA"/>
</dbReference>
<dbReference type="PROSITE" id="PS50865">
    <property type="entry name" value="ZF_MYND_2"/>
    <property type="match status" value="1"/>
</dbReference>
<evidence type="ECO:0000259" key="5">
    <source>
        <dbReference type="PROSITE" id="PS50865"/>
    </source>
</evidence>